<feature type="transmembrane region" description="Helical" evidence="2">
    <location>
        <begin position="543"/>
        <end position="564"/>
    </location>
</feature>
<reference evidence="3 4" key="1">
    <citation type="submission" date="2014-02" db="EMBL/GenBank/DDBJ databases">
        <title>Single nucleus genome sequencing reveals high similarity among nuclei of an endomycorrhizal fungus.</title>
        <authorList>
            <person name="Lin K."/>
            <person name="Geurts R."/>
            <person name="Zhang Z."/>
            <person name="Limpens E."/>
            <person name="Saunders D.G."/>
            <person name="Mu D."/>
            <person name="Pang E."/>
            <person name="Cao H."/>
            <person name="Cha H."/>
            <person name="Lin T."/>
            <person name="Zhou Q."/>
            <person name="Shang Y."/>
            <person name="Li Y."/>
            <person name="Ivanov S."/>
            <person name="Sharma T."/>
            <person name="Velzen R.V."/>
            <person name="Ruijter N.D."/>
            <person name="Aanen D.K."/>
            <person name="Win J."/>
            <person name="Kamoun S."/>
            <person name="Bisseling T."/>
            <person name="Huang S."/>
        </authorList>
    </citation>
    <scope>NUCLEOTIDE SEQUENCE [LARGE SCALE GENOMIC DNA]</scope>
    <source>
        <strain evidence="4">DAOM197198w</strain>
    </source>
</reference>
<dbReference type="STRING" id="1432141.A0A015I2J8"/>
<dbReference type="EMBL" id="JEMT01029705">
    <property type="protein sequence ID" value="EXX51207.1"/>
    <property type="molecule type" value="Genomic_DNA"/>
</dbReference>
<evidence type="ECO:0008006" key="5">
    <source>
        <dbReference type="Google" id="ProtNLM"/>
    </source>
</evidence>
<evidence type="ECO:0000313" key="4">
    <source>
        <dbReference type="Proteomes" id="UP000022910"/>
    </source>
</evidence>
<evidence type="ECO:0000313" key="3">
    <source>
        <dbReference type="EMBL" id="EXX51207.1"/>
    </source>
</evidence>
<dbReference type="PANTHER" id="PTHR10582:SF2">
    <property type="entry name" value="INACTIVE"/>
    <property type="match status" value="1"/>
</dbReference>
<keyword evidence="2" id="KW-0472">Membrane</keyword>
<sequence>MDNAIRILQDATELFSSGSYKLVRSCGNIILAGSDGSVTSVLDHTLVKEILVPTIKSKKGLITLDVKYLRESEWDLSVHHTIFYQDGERDNAETKPVIVFDKEPWIHSKGYARISAFLDDERTTQLFIGVTTVQVWYRKDVNAKEQLKYIWVAPKDKKISIESLKIGQREFEVCLHIKSNQSMTTESVLNLHWPFEVNAVNHACSALWHLYDRRDDPAGLQKQQEYENLVHRTERLIRQFIKKRPAIWRLIDVRYDVMASLIKGRRIRLIQKILNNEESNPWMRYLHTPRLNEWPKKQKTSDLEIAIKCSEGRRQRDAVMVGFLLDYYSDNAMDNTGWMFTVSCAVPLLFDHHLDSYAKDLFSKPIFGMKEIHLDESHINPNDLPQGKLRYIKAFNPNTRLEPKEKPISLRNLRKFKILQPIANIIDKSKTSITHNQQLVALQKVIPGLGRGDSSALVALRSVPLPDFTVYPQGTKSQELNPRNLPFQLLRILFWPRGYAIKKESNLSPFLRVVRKDKDGMIFDNPAMEAVIDFKWEYARSHFLRHALLFVCFALLFAVLTGALKNSFVVNNVRANANNEENVHIRAFVKLLIFTFYYLGYYLLASEIVQFYHEGWRRYISVYNFFDLASIIMPLAAYTVTWVRESRGTVPINQVQQSTVAMSFTILVLWIEMFLLLRYFAVTGNFIYIIINIVRNVWPFIAFMGIVVLAHGHAMYLLLREPEKIGLEPDGTQFDLQDNNGIKTGTIHQTFDLNKATDNYFANFAQSVVAVYFWINGRWDQLQQWNFWPVSVLSLIASVILVIIMQNMLIAFMSGVFDEAKSEGRLAVLKYRSDLIAEYEILEKPFGDTKGNPRHIFYLGNINKLTKWLRKCEEYWKLRESSTKEKFYDYNKYYDDNNDKDNEPSKEGWDITGLDVDVYDKKNIKSMNRKSRIEFYSSWSTSTADSDENIETSQKSSTNKKVNFKNDDLSETTNVISPMIEDASSIQSEIVSLKDSIKTIEGSIGERLNLLEGRLAEMLNVLNKLAAGTGNV</sequence>
<keyword evidence="2" id="KW-0812">Transmembrane</keyword>
<dbReference type="AlphaFoldDB" id="A0A015I2J8"/>
<dbReference type="OrthoDB" id="2433234at2759"/>
<comment type="caution">
    <text evidence="3">The sequence shown here is derived from an EMBL/GenBank/DDBJ whole genome shotgun (WGS) entry which is preliminary data.</text>
</comment>
<keyword evidence="2" id="KW-1133">Transmembrane helix</keyword>
<protein>
    <recommendedName>
        <fullName evidence="5">Ion transport domain-containing protein</fullName>
    </recommendedName>
</protein>
<feature type="transmembrane region" description="Helical" evidence="2">
    <location>
        <begin position="697"/>
        <end position="719"/>
    </location>
</feature>
<accession>A0A015I2J8</accession>
<keyword evidence="4" id="KW-1185">Reference proteome</keyword>
<feature type="transmembrane region" description="Helical" evidence="2">
    <location>
        <begin position="787"/>
        <end position="805"/>
    </location>
</feature>
<dbReference type="InterPro" id="IPR024862">
    <property type="entry name" value="TRPV"/>
</dbReference>
<gene>
    <name evidence="3" type="ORF">RirG_264000</name>
</gene>
<feature type="transmembrane region" description="Helical" evidence="2">
    <location>
        <begin position="664"/>
        <end position="691"/>
    </location>
</feature>
<name>A0A015I2J8_RHIIW</name>
<keyword evidence="1" id="KW-0677">Repeat</keyword>
<evidence type="ECO:0000256" key="2">
    <source>
        <dbReference type="SAM" id="Phobius"/>
    </source>
</evidence>
<organism evidence="3 4">
    <name type="scientific">Rhizophagus irregularis (strain DAOM 197198w)</name>
    <name type="common">Glomus intraradices</name>
    <dbReference type="NCBI Taxonomy" id="1432141"/>
    <lineage>
        <taxon>Eukaryota</taxon>
        <taxon>Fungi</taxon>
        <taxon>Fungi incertae sedis</taxon>
        <taxon>Mucoromycota</taxon>
        <taxon>Glomeromycotina</taxon>
        <taxon>Glomeromycetes</taxon>
        <taxon>Glomerales</taxon>
        <taxon>Glomeraceae</taxon>
        <taxon>Rhizophagus</taxon>
    </lineage>
</organism>
<dbReference type="GO" id="GO:0005886">
    <property type="term" value="C:plasma membrane"/>
    <property type="evidence" value="ECO:0007669"/>
    <property type="project" value="TreeGrafter"/>
</dbReference>
<dbReference type="HOGENOM" id="CLU_002898_0_0_1"/>
<dbReference type="GO" id="GO:0098703">
    <property type="term" value="P:calcium ion import across plasma membrane"/>
    <property type="evidence" value="ECO:0007669"/>
    <property type="project" value="TreeGrafter"/>
</dbReference>
<evidence type="ECO:0000256" key="1">
    <source>
        <dbReference type="ARBA" id="ARBA00022737"/>
    </source>
</evidence>
<feature type="transmembrane region" description="Helical" evidence="2">
    <location>
        <begin position="585"/>
        <end position="605"/>
    </location>
</feature>
<dbReference type="PANTHER" id="PTHR10582">
    <property type="entry name" value="TRANSIENT RECEPTOR POTENTIAL ION CHANNEL PROTEIN"/>
    <property type="match status" value="1"/>
</dbReference>
<dbReference type="Proteomes" id="UP000022910">
    <property type="component" value="Unassembled WGS sequence"/>
</dbReference>
<proteinExistence type="predicted"/>
<feature type="transmembrane region" description="Helical" evidence="2">
    <location>
        <begin position="625"/>
        <end position="643"/>
    </location>
</feature>
<dbReference type="GO" id="GO:0005216">
    <property type="term" value="F:monoatomic ion channel activity"/>
    <property type="evidence" value="ECO:0007669"/>
    <property type="project" value="InterPro"/>
</dbReference>